<comment type="caution">
    <text evidence="4">The sequence shown here is derived from an EMBL/GenBank/DDBJ whole genome shotgun (WGS) entry which is preliminary data.</text>
</comment>
<dbReference type="RefSeq" id="WP_058481275.1">
    <property type="nucleotide sequence ID" value="NZ_CAAAIQ010000002.1"/>
</dbReference>
<dbReference type="PANTHER" id="PTHR43798">
    <property type="entry name" value="MONOACYLGLYCEROL LIPASE"/>
    <property type="match status" value="1"/>
</dbReference>
<proteinExistence type="inferred from homology"/>
<dbReference type="GO" id="GO:0016020">
    <property type="term" value="C:membrane"/>
    <property type="evidence" value="ECO:0007669"/>
    <property type="project" value="TreeGrafter"/>
</dbReference>
<reference evidence="4 5" key="1">
    <citation type="submission" date="2015-11" db="EMBL/GenBank/DDBJ databases">
        <title>Genomic analysis of 38 Legionella species identifies large and diverse effector repertoires.</title>
        <authorList>
            <person name="Burstein D."/>
            <person name="Amaro F."/>
            <person name="Zusman T."/>
            <person name="Lifshitz Z."/>
            <person name="Cohen O."/>
            <person name="Gilbert J.A."/>
            <person name="Pupko T."/>
            <person name="Shuman H.A."/>
            <person name="Segal G."/>
        </authorList>
    </citation>
    <scope>NUCLEOTIDE SEQUENCE [LARGE SCALE GENOMIC DNA]</scope>
    <source>
        <strain evidence="4 5">ATCC 51914</strain>
    </source>
</reference>
<feature type="domain" description="AB hydrolase-1" evidence="3">
    <location>
        <begin position="24"/>
        <end position="267"/>
    </location>
</feature>
<dbReference type="OrthoDB" id="149912at2"/>
<evidence type="ECO:0000259" key="3">
    <source>
        <dbReference type="Pfam" id="PF00561"/>
    </source>
</evidence>
<dbReference type="PATRIC" id="fig|66969.6.peg.2710"/>
<organism evidence="4 5">
    <name type="scientific">Legionella waltersii</name>
    <dbReference type="NCBI Taxonomy" id="66969"/>
    <lineage>
        <taxon>Bacteria</taxon>
        <taxon>Pseudomonadati</taxon>
        <taxon>Pseudomonadota</taxon>
        <taxon>Gammaproteobacteria</taxon>
        <taxon>Legionellales</taxon>
        <taxon>Legionellaceae</taxon>
        <taxon>Legionella</taxon>
    </lineage>
</organism>
<dbReference type="Proteomes" id="UP000054729">
    <property type="component" value="Unassembled WGS sequence"/>
</dbReference>
<dbReference type="InterPro" id="IPR029058">
    <property type="entry name" value="AB_hydrolase_fold"/>
</dbReference>
<comment type="similarity">
    <text evidence="1">Belongs to the AB hydrolase superfamily.</text>
</comment>
<dbReference type="PANTHER" id="PTHR43798:SF14">
    <property type="entry name" value="SERINE HYDROLASE-LIKE PROTEIN DDB_G0286239"/>
    <property type="match status" value="1"/>
</dbReference>
<evidence type="ECO:0000313" key="5">
    <source>
        <dbReference type="Proteomes" id="UP000054729"/>
    </source>
</evidence>
<evidence type="ECO:0000256" key="2">
    <source>
        <dbReference type="ARBA" id="ARBA00022801"/>
    </source>
</evidence>
<dbReference type="InterPro" id="IPR050266">
    <property type="entry name" value="AB_hydrolase_sf"/>
</dbReference>
<evidence type="ECO:0000256" key="1">
    <source>
        <dbReference type="ARBA" id="ARBA00008645"/>
    </source>
</evidence>
<dbReference type="SUPFAM" id="SSF53474">
    <property type="entry name" value="alpha/beta-Hydrolases"/>
    <property type="match status" value="1"/>
</dbReference>
<dbReference type="InterPro" id="IPR000073">
    <property type="entry name" value="AB_hydrolase_1"/>
</dbReference>
<keyword evidence="5" id="KW-1185">Reference proteome</keyword>
<protein>
    <submittedName>
        <fullName evidence="4">Lipase A</fullName>
    </submittedName>
</protein>
<dbReference type="Gene3D" id="3.40.50.1820">
    <property type="entry name" value="alpha/beta hydrolase"/>
    <property type="match status" value="1"/>
</dbReference>
<dbReference type="STRING" id="66969.Lwal_2502"/>
<evidence type="ECO:0000313" key="4">
    <source>
        <dbReference type="EMBL" id="KTD75564.1"/>
    </source>
</evidence>
<name>A0A0W1A2F4_9GAMM</name>
<sequence length="285" mass="31790">MNTTHLQIPGFTIAYKTWGNSQNPPIIALHGWLDNANSFDEIAKGLQDKYYIVAVDLPGHGHSSHLPAGCIYHFIDGLFIVLEILNALKMKRVHLLGHSMGACLGSLLAGVAPERFLSLSLIEGLGPFSLPAETACKQLTTFMDYLDQKKSSKITGYKAFDHAARARSTKGYVSLEIAKILCERGTMEEDGIYYWRHDRKLLIPSPLKMTEEQVLSCLSEVQCKTLLIWATSGFAFNSDLINARMKAIKHMEVKQLEGGHHIHLEEPEVVTRLLAQFIDSCNPIQ</sequence>
<dbReference type="AlphaFoldDB" id="A0A0W1A2F4"/>
<accession>A0A0W1A2F4</accession>
<dbReference type="GO" id="GO:0016787">
    <property type="term" value="F:hydrolase activity"/>
    <property type="evidence" value="ECO:0007669"/>
    <property type="project" value="UniProtKB-KW"/>
</dbReference>
<keyword evidence="2" id="KW-0378">Hydrolase</keyword>
<dbReference type="Pfam" id="PF00561">
    <property type="entry name" value="Abhydrolase_1"/>
    <property type="match status" value="1"/>
</dbReference>
<dbReference type="PRINTS" id="PR00412">
    <property type="entry name" value="EPOXHYDRLASE"/>
</dbReference>
<dbReference type="InterPro" id="IPR000639">
    <property type="entry name" value="Epox_hydrolase-like"/>
</dbReference>
<gene>
    <name evidence="4" type="ORF">Lwal_2502</name>
</gene>
<dbReference type="EMBL" id="LNZB01000056">
    <property type="protein sequence ID" value="KTD75564.1"/>
    <property type="molecule type" value="Genomic_DNA"/>
</dbReference>